<dbReference type="Proteomes" id="UP000293380">
    <property type="component" value="Unassembled WGS sequence"/>
</dbReference>
<evidence type="ECO:0000313" key="12">
    <source>
        <dbReference type="Proteomes" id="UP000293380"/>
    </source>
</evidence>
<evidence type="ECO:0000256" key="6">
    <source>
        <dbReference type="ARBA" id="ARBA00022989"/>
    </source>
</evidence>
<dbReference type="AlphaFoldDB" id="A0A2A2M812"/>
<gene>
    <name evidence="9" type="ORF">CJD50_19535</name>
    <name evidence="10" type="ORF">EYY89_16795</name>
</gene>
<evidence type="ECO:0000313" key="9">
    <source>
        <dbReference type="EMBL" id="PAV94693.1"/>
    </source>
</evidence>
<accession>A0A2A2M812</accession>
<feature type="transmembrane region" description="Helical" evidence="8">
    <location>
        <begin position="6"/>
        <end position="25"/>
    </location>
</feature>
<dbReference type="Proteomes" id="UP000218796">
    <property type="component" value="Unassembled WGS sequence"/>
</dbReference>
<dbReference type="EMBL" id="SITD01000064">
    <property type="protein sequence ID" value="TBM22783.1"/>
    <property type="molecule type" value="Genomic_DNA"/>
</dbReference>
<comment type="subcellular location">
    <subcellularLocation>
        <location evidence="1">Cell inner membrane</location>
        <topology evidence="1">Multi-pass membrane protein</topology>
    </subcellularLocation>
</comment>
<keyword evidence="4" id="KW-0997">Cell inner membrane</keyword>
<dbReference type="RefSeq" id="WP_004089957.1">
    <property type="nucleotide sequence ID" value="NZ_CAUGIW010000003.1"/>
</dbReference>
<dbReference type="InterPro" id="IPR019689">
    <property type="entry name" value="Toxin_GhoT/OrtT"/>
</dbReference>
<evidence type="ECO:0000256" key="1">
    <source>
        <dbReference type="ARBA" id="ARBA00004429"/>
    </source>
</evidence>
<keyword evidence="3" id="KW-1003">Cell membrane</keyword>
<keyword evidence="5 8" id="KW-0812">Transmembrane</keyword>
<feature type="transmembrane region" description="Helical" evidence="8">
    <location>
        <begin position="37"/>
        <end position="60"/>
    </location>
</feature>
<dbReference type="OrthoDB" id="6413705at2"/>
<reference evidence="9 11" key="1">
    <citation type="submission" date="2017-08" db="EMBL/GenBank/DDBJ databases">
        <title>Draft Genome Sequence of Hafnia alvei CITHA-6 Isolated from Raw Bovine Milk.</title>
        <authorList>
            <person name="Culligan E.P."/>
            <person name="Mcsweeney A."/>
            <person name="O'Doherty C."/>
            <person name="Gleeson E."/>
            <person name="O'Riordan D."/>
            <person name="Sleator R.D."/>
        </authorList>
    </citation>
    <scope>NUCLEOTIDE SEQUENCE [LARGE SCALE GENOMIC DNA]</scope>
    <source>
        <strain evidence="9 11">CITHA-6</strain>
    </source>
</reference>
<dbReference type="KEGG" id="hpar:AL518_20870"/>
<reference evidence="10 12" key="2">
    <citation type="submission" date="2019-02" db="EMBL/GenBank/DDBJ databases">
        <title>Comparative genomic analysis of the Hafnia genus genomes.</title>
        <authorList>
            <person name="Zhiqiu Y."/>
            <person name="Chao Y."/>
            <person name="Yuhui D."/>
            <person name="Di H."/>
            <person name="Bin L."/>
        </authorList>
    </citation>
    <scope>NUCLEOTIDE SEQUENCE [LARGE SCALE GENOMIC DNA]</scope>
    <source>
        <strain evidence="10 12">PCM_1194</strain>
    </source>
</reference>
<dbReference type="GO" id="GO:0005886">
    <property type="term" value="C:plasma membrane"/>
    <property type="evidence" value="ECO:0007669"/>
    <property type="project" value="UniProtKB-SubCell"/>
</dbReference>
<comment type="similarity">
    <text evidence="2">Belongs to the GhoT/OrtT toxin family.</text>
</comment>
<organism evidence="9 11">
    <name type="scientific">Hafnia paralvei</name>
    <dbReference type="NCBI Taxonomy" id="546367"/>
    <lineage>
        <taxon>Bacteria</taxon>
        <taxon>Pseudomonadati</taxon>
        <taxon>Pseudomonadota</taxon>
        <taxon>Gammaproteobacteria</taxon>
        <taxon>Enterobacterales</taxon>
        <taxon>Hafniaceae</taxon>
        <taxon>Hafnia</taxon>
    </lineage>
</organism>
<dbReference type="GeneID" id="69638600"/>
<keyword evidence="7 8" id="KW-0472">Membrane</keyword>
<keyword evidence="11" id="KW-1185">Reference proteome</keyword>
<evidence type="ECO:0000256" key="3">
    <source>
        <dbReference type="ARBA" id="ARBA00022475"/>
    </source>
</evidence>
<evidence type="ECO:0000256" key="4">
    <source>
        <dbReference type="ARBA" id="ARBA00022519"/>
    </source>
</evidence>
<comment type="caution">
    <text evidence="9">The sequence shown here is derived from an EMBL/GenBank/DDBJ whole genome shotgun (WGS) entry which is preliminary data.</text>
</comment>
<evidence type="ECO:0000256" key="5">
    <source>
        <dbReference type="ARBA" id="ARBA00022692"/>
    </source>
</evidence>
<dbReference type="Pfam" id="PF10753">
    <property type="entry name" value="Toxin_GhoT_OrtT"/>
    <property type="match status" value="1"/>
</dbReference>
<name>A0A2A2M812_9GAMM</name>
<evidence type="ECO:0000313" key="10">
    <source>
        <dbReference type="EMBL" id="TBM22783.1"/>
    </source>
</evidence>
<evidence type="ECO:0000256" key="8">
    <source>
        <dbReference type="SAM" id="Phobius"/>
    </source>
</evidence>
<dbReference type="EMBL" id="NQMS01000011">
    <property type="protein sequence ID" value="PAV94693.1"/>
    <property type="molecule type" value="Genomic_DNA"/>
</dbReference>
<proteinExistence type="inferred from homology"/>
<protein>
    <submittedName>
        <fullName evidence="9">GhoT/OrtT family toxin</fullName>
    </submittedName>
</protein>
<evidence type="ECO:0000256" key="7">
    <source>
        <dbReference type="ARBA" id="ARBA00023136"/>
    </source>
</evidence>
<sequence length="61" mass="6856">MYPAAWAFVKTVYLIGSVISALLTFKACADPSIKIRIFTAILIGLTWPMSFPIVLLFWAFM</sequence>
<evidence type="ECO:0000313" key="11">
    <source>
        <dbReference type="Proteomes" id="UP000218796"/>
    </source>
</evidence>
<evidence type="ECO:0000256" key="2">
    <source>
        <dbReference type="ARBA" id="ARBA00010408"/>
    </source>
</evidence>
<keyword evidence="6 8" id="KW-1133">Transmembrane helix</keyword>